<feature type="transmembrane region" description="Helical" evidence="1">
    <location>
        <begin position="299"/>
        <end position="317"/>
    </location>
</feature>
<reference evidence="2 3" key="1">
    <citation type="submission" date="2013-04" db="EMBL/GenBank/DDBJ databases">
        <title>Draft genome of the heavy metal tolerant bacterium Lysinibacillus sphaericus strain OT4b.31.</title>
        <authorList>
            <person name="Pena-Montenegro T.D."/>
            <person name="Dussan J."/>
        </authorList>
    </citation>
    <scope>NUCLEOTIDE SEQUENCE [LARGE SCALE GENOMIC DNA]</scope>
    <source>
        <strain evidence="2 3">OT4b.31</strain>
    </source>
</reference>
<dbReference type="PATRIC" id="fig|1285586.5.peg.2985"/>
<keyword evidence="1" id="KW-1133">Transmembrane helix</keyword>
<feature type="transmembrane region" description="Helical" evidence="1">
    <location>
        <begin position="243"/>
        <end position="263"/>
    </location>
</feature>
<name>R7ZC94_LYSSH</name>
<protein>
    <submittedName>
        <fullName evidence="2">Uncharacterized protein</fullName>
    </submittedName>
</protein>
<keyword evidence="1" id="KW-0472">Membrane</keyword>
<sequence length="318" mass="37499">MNEKLNHLLQEMQEVKRNDAEKEETWRKLQGRLQKKTRSNHWQYRTVFTVVLAMLVLIMTMLITESNYSNKNATLPLSNAIRTVHFYETDTPNQFNGKDSRLYFGVEKLTSTAYQQLEKLLALQQNTQLPANVVKDLDSEAYDLVITFQDGHQQRLKWYHYAATDGELLMLDWDTKVFHMIPEATALEVREEIWQLQKDFSHISIKGPIILIVAVLLNALLTRLILKKYKLPKKPELFPQKKWVAVDIIWVTLLFILGMLHLFKFAQPLFIGCITPGVIMICYWQYWINRKLTPQSGYLLLRYLYVAYIFVILFYMLS</sequence>
<feature type="transmembrane region" description="Helical" evidence="1">
    <location>
        <begin position="203"/>
        <end position="222"/>
    </location>
</feature>
<organism evidence="2 3">
    <name type="scientific">Lysinibacillus sphaericus OT4b.31</name>
    <dbReference type="NCBI Taxonomy" id="1285586"/>
    <lineage>
        <taxon>Bacteria</taxon>
        <taxon>Bacillati</taxon>
        <taxon>Bacillota</taxon>
        <taxon>Bacilli</taxon>
        <taxon>Bacillales</taxon>
        <taxon>Bacillaceae</taxon>
        <taxon>Lysinibacillus</taxon>
    </lineage>
</organism>
<dbReference type="EMBL" id="AQPX01000021">
    <property type="protein sequence ID" value="EON71723.1"/>
    <property type="molecule type" value="Genomic_DNA"/>
</dbReference>
<dbReference type="Proteomes" id="UP000013911">
    <property type="component" value="Unassembled WGS sequence"/>
</dbReference>
<feature type="transmembrane region" description="Helical" evidence="1">
    <location>
        <begin position="42"/>
        <end position="63"/>
    </location>
</feature>
<evidence type="ECO:0000256" key="1">
    <source>
        <dbReference type="SAM" id="Phobius"/>
    </source>
</evidence>
<dbReference type="RefSeq" id="WP_010859857.1">
    <property type="nucleotide sequence ID" value="NZ_KB933398.1"/>
</dbReference>
<accession>R7ZC94</accession>
<evidence type="ECO:0000313" key="3">
    <source>
        <dbReference type="Proteomes" id="UP000013911"/>
    </source>
</evidence>
<keyword evidence="1" id="KW-0812">Transmembrane</keyword>
<evidence type="ECO:0000313" key="2">
    <source>
        <dbReference type="EMBL" id="EON71723.1"/>
    </source>
</evidence>
<dbReference type="AlphaFoldDB" id="R7ZC94"/>
<comment type="caution">
    <text evidence="2">The sequence shown here is derived from an EMBL/GenBank/DDBJ whole genome shotgun (WGS) entry which is preliminary data.</text>
</comment>
<gene>
    <name evidence="2" type="ORF">H131_14608</name>
</gene>
<feature type="transmembrane region" description="Helical" evidence="1">
    <location>
        <begin position="269"/>
        <end position="287"/>
    </location>
</feature>
<dbReference type="HOGENOM" id="CLU_873766_0_0_9"/>
<proteinExistence type="predicted"/>